<sequence>MLHFGQSDVACLFSFDGHTDLRRGVVEDSHYLIVRRDIFGGRCKAWSLLPARSRHLSPNVLFPACGLGCR</sequence>
<dbReference type="EMBL" id="VSRR010039248">
    <property type="protein sequence ID" value="MPC74595.1"/>
    <property type="molecule type" value="Genomic_DNA"/>
</dbReference>
<keyword evidence="2" id="KW-1185">Reference proteome</keyword>
<dbReference type="AlphaFoldDB" id="A0A5B7HXM2"/>
<gene>
    <name evidence="1" type="ORF">E2C01_068961</name>
</gene>
<organism evidence="1 2">
    <name type="scientific">Portunus trituberculatus</name>
    <name type="common">Swimming crab</name>
    <name type="synonym">Neptunus trituberculatus</name>
    <dbReference type="NCBI Taxonomy" id="210409"/>
    <lineage>
        <taxon>Eukaryota</taxon>
        <taxon>Metazoa</taxon>
        <taxon>Ecdysozoa</taxon>
        <taxon>Arthropoda</taxon>
        <taxon>Crustacea</taxon>
        <taxon>Multicrustacea</taxon>
        <taxon>Malacostraca</taxon>
        <taxon>Eumalacostraca</taxon>
        <taxon>Eucarida</taxon>
        <taxon>Decapoda</taxon>
        <taxon>Pleocyemata</taxon>
        <taxon>Brachyura</taxon>
        <taxon>Eubrachyura</taxon>
        <taxon>Portunoidea</taxon>
        <taxon>Portunidae</taxon>
        <taxon>Portuninae</taxon>
        <taxon>Portunus</taxon>
    </lineage>
</organism>
<evidence type="ECO:0000313" key="2">
    <source>
        <dbReference type="Proteomes" id="UP000324222"/>
    </source>
</evidence>
<comment type="caution">
    <text evidence="1">The sequence shown here is derived from an EMBL/GenBank/DDBJ whole genome shotgun (WGS) entry which is preliminary data.</text>
</comment>
<proteinExistence type="predicted"/>
<dbReference type="Proteomes" id="UP000324222">
    <property type="component" value="Unassembled WGS sequence"/>
</dbReference>
<name>A0A5B7HXM2_PORTR</name>
<accession>A0A5B7HXM2</accession>
<evidence type="ECO:0000313" key="1">
    <source>
        <dbReference type="EMBL" id="MPC74595.1"/>
    </source>
</evidence>
<protein>
    <submittedName>
        <fullName evidence="1">Uncharacterized protein</fullName>
    </submittedName>
</protein>
<reference evidence="1 2" key="1">
    <citation type="submission" date="2019-05" db="EMBL/GenBank/DDBJ databases">
        <title>Another draft genome of Portunus trituberculatus and its Hox gene families provides insights of decapod evolution.</title>
        <authorList>
            <person name="Jeong J.-H."/>
            <person name="Song I."/>
            <person name="Kim S."/>
            <person name="Choi T."/>
            <person name="Kim D."/>
            <person name="Ryu S."/>
            <person name="Kim W."/>
        </authorList>
    </citation>
    <scope>NUCLEOTIDE SEQUENCE [LARGE SCALE GENOMIC DNA]</scope>
    <source>
        <tissue evidence="1">Muscle</tissue>
    </source>
</reference>